<dbReference type="Proteomes" id="UP000032141">
    <property type="component" value="Chromosome C7"/>
</dbReference>
<dbReference type="GeneID" id="106302183"/>
<keyword evidence="2" id="KW-1185">Reference proteome</keyword>
<organism evidence="1 2">
    <name type="scientific">Brassica oleracea var. oleracea</name>
    <dbReference type="NCBI Taxonomy" id="109376"/>
    <lineage>
        <taxon>Eukaryota</taxon>
        <taxon>Viridiplantae</taxon>
        <taxon>Streptophyta</taxon>
        <taxon>Embryophyta</taxon>
        <taxon>Tracheophyta</taxon>
        <taxon>Spermatophyta</taxon>
        <taxon>Magnoliopsida</taxon>
        <taxon>eudicotyledons</taxon>
        <taxon>Gunneridae</taxon>
        <taxon>Pentapetalae</taxon>
        <taxon>rosids</taxon>
        <taxon>malvids</taxon>
        <taxon>Brassicales</taxon>
        <taxon>Brassicaceae</taxon>
        <taxon>Brassiceae</taxon>
        <taxon>Brassica</taxon>
    </lineage>
</organism>
<evidence type="ECO:0000313" key="2">
    <source>
        <dbReference type="Proteomes" id="UP000032141"/>
    </source>
</evidence>
<evidence type="ECO:0000313" key="1">
    <source>
        <dbReference type="EnsemblPlants" id="Bo7g106030.1"/>
    </source>
</evidence>
<dbReference type="EnsemblPlants" id="Bo7g106030.1">
    <property type="protein sequence ID" value="Bo7g106030.1"/>
    <property type="gene ID" value="Bo7g106030"/>
</dbReference>
<name>A0A0D3DEV5_BRAOL</name>
<dbReference type="RefSeq" id="XP_013594175.1">
    <property type="nucleotide sequence ID" value="XM_013738721.1"/>
</dbReference>
<dbReference type="KEGG" id="boe:106302183"/>
<dbReference type="OMA" id="LDPKCMK"/>
<accession>A0A0D3DEV5</accession>
<protein>
    <submittedName>
        <fullName evidence="1">Uncharacterized protein</fullName>
    </submittedName>
</protein>
<proteinExistence type="predicted"/>
<dbReference type="AlphaFoldDB" id="A0A0D3DEV5"/>
<reference evidence="1 2" key="1">
    <citation type="journal article" date="2014" name="Genome Biol.">
        <title>Transcriptome and methylome profiling reveals relics of genome dominance in the mesopolyploid Brassica oleracea.</title>
        <authorList>
            <person name="Parkin I.A."/>
            <person name="Koh C."/>
            <person name="Tang H."/>
            <person name="Robinson S.J."/>
            <person name="Kagale S."/>
            <person name="Clarke W.E."/>
            <person name="Town C.D."/>
            <person name="Nixon J."/>
            <person name="Krishnakumar V."/>
            <person name="Bidwell S.L."/>
            <person name="Denoeud F."/>
            <person name="Belcram H."/>
            <person name="Links M.G."/>
            <person name="Just J."/>
            <person name="Clarke C."/>
            <person name="Bender T."/>
            <person name="Huebert T."/>
            <person name="Mason A.S."/>
            <person name="Pires J.C."/>
            <person name="Barker G."/>
            <person name="Moore J."/>
            <person name="Walley P.G."/>
            <person name="Manoli S."/>
            <person name="Batley J."/>
            <person name="Edwards D."/>
            <person name="Nelson M.N."/>
            <person name="Wang X."/>
            <person name="Paterson A.H."/>
            <person name="King G."/>
            <person name="Bancroft I."/>
            <person name="Chalhoub B."/>
            <person name="Sharpe A.G."/>
        </authorList>
    </citation>
    <scope>NUCLEOTIDE SEQUENCE</scope>
    <source>
        <strain evidence="1 2">cv. TO1000</strain>
    </source>
</reference>
<reference evidence="1" key="2">
    <citation type="submission" date="2015-03" db="UniProtKB">
        <authorList>
            <consortium name="EnsemblPlants"/>
        </authorList>
    </citation>
    <scope>IDENTIFICATION</scope>
</reference>
<dbReference type="HOGENOM" id="CLU_143763_0_0_1"/>
<sequence>MNFQIWFKFPPIHALHIQFFSSSYPQSSPSLSLLSLSLYLCSCTLMAALDLKAQNDNKENVSPSEMTITSVKPLDSSSSIDKDKTQIRIRRKRSRRQPLKDITNLFVSSSPLSSSFLIRHFPSSPTLSVDPKCMKRRSGVALKASSTFSCRNFR</sequence>
<dbReference type="OrthoDB" id="1658571at2759"/>
<dbReference type="Gramene" id="Bo7g106030.1">
    <property type="protein sequence ID" value="Bo7g106030.1"/>
    <property type="gene ID" value="Bo7g106030"/>
</dbReference>